<accession>A0A418SEL3</accession>
<gene>
    <name evidence="4" type="primary">mtaD</name>
    <name evidence="4" type="ORF">PSAL_009840</name>
</gene>
<dbReference type="InterPro" id="IPR050287">
    <property type="entry name" value="MTA/SAH_deaminase"/>
</dbReference>
<dbReference type="GO" id="GO:0050270">
    <property type="term" value="F:S-adenosylhomocysteine deaminase activity"/>
    <property type="evidence" value="ECO:0007669"/>
    <property type="project" value="UniProtKB-EC"/>
</dbReference>
<dbReference type="SUPFAM" id="SSF51556">
    <property type="entry name" value="Metallo-dependent hydrolases"/>
    <property type="match status" value="1"/>
</dbReference>
<protein>
    <submittedName>
        <fullName evidence="4">5-methylthioadenosine/S-adenosylhomocysteine deaminase</fullName>
        <ecNumber evidence="4">3.5.4.28</ecNumber>
    </submittedName>
</protein>
<dbReference type="PANTHER" id="PTHR43794">
    <property type="entry name" value="AMINOHYDROLASE SSNA-RELATED"/>
    <property type="match status" value="1"/>
</dbReference>
<dbReference type="InterPro" id="IPR011059">
    <property type="entry name" value="Metal-dep_hydrolase_composite"/>
</dbReference>
<reference evidence="4 5" key="1">
    <citation type="submission" date="2020-08" db="EMBL/GenBank/DDBJ databases">
        <title>Genome sequence of Rhodobacteraceae bacterium Lw-13e.</title>
        <authorList>
            <person name="Poehlein A."/>
            <person name="Wolter L."/>
            <person name="Daniel R."/>
            <person name="Brinkhoff T."/>
        </authorList>
    </citation>
    <scope>NUCLEOTIDE SEQUENCE [LARGE SCALE GENOMIC DNA]</scope>
    <source>
        <strain evidence="4 5">Lw-13e</strain>
    </source>
</reference>
<dbReference type="Gene3D" id="2.30.40.10">
    <property type="entry name" value="Urease, subunit C, domain 1"/>
    <property type="match status" value="1"/>
</dbReference>
<dbReference type="PANTHER" id="PTHR43794:SF11">
    <property type="entry name" value="AMIDOHYDROLASE-RELATED DOMAIN-CONTAINING PROTEIN"/>
    <property type="match status" value="1"/>
</dbReference>
<organism evidence="4 5">
    <name type="scientific">Pseudooceanicola algae</name>
    <dbReference type="NCBI Taxonomy" id="1537215"/>
    <lineage>
        <taxon>Bacteria</taxon>
        <taxon>Pseudomonadati</taxon>
        <taxon>Pseudomonadota</taxon>
        <taxon>Alphaproteobacteria</taxon>
        <taxon>Rhodobacterales</taxon>
        <taxon>Paracoccaceae</taxon>
        <taxon>Pseudooceanicola</taxon>
    </lineage>
</organism>
<evidence type="ECO:0000259" key="3">
    <source>
        <dbReference type="Pfam" id="PF01979"/>
    </source>
</evidence>
<dbReference type="SUPFAM" id="SSF51338">
    <property type="entry name" value="Composite domain of metallo-dependent hydrolases"/>
    <property type="match status" value="2"/>
</dbReference>
<dbReference type="OrthoDB" id="9796020at2"/>
<dbReference type="InterPro" id="IPR006680">
    <property type="entry name" value="Amidohydro-rel"/>
</dbReference>
<name>A0A418SEL3_9RHOB</name>
<sequence length="450" mass="48083">MLPVARGNRVTLLTNARILTMDPDLTEIPLGWIAIEGGQITGLGTGAPPEGFGPAQDMGGDLIMPGMVNPHCHMPMTLFRGLGEDVDDRLFRYILPLERALVDAEVTEIGARLAAVEMIRGGVTCVADMYYFEDRIGAVLDQSGLRGLVGQTLADFDAPDHGSADEGFALVEALHDRYRDHPRIMAGPAPHAPYSTGVAVMERVATWSDAHPGVPIQMHLAETLPEIDWAAEQGGTPVEVTDRAGLLRPELVAAHVMYPSDSDMDLMAERGAKVAHNARSNGKGGRGIAPVSALRARGIPVGLATDGPMSGNTLDLFSQFAPAAMFQKIAAGTRKALPCVDVLRMATIEGAAVLGLSDRIGSLEPGKQADLIRISLADPRLHPIYDIYSMLTFATLPSDVTATMVAGRWLMQDRQCTTIDAAGALADALQVARRFKAKITEIDRETASRP</sequence>
<comment type="similarity">
    <text evidence="1">Belongs to the metallo-dependent hydrolases superfamily. ATZ/TRZ family.</text>
</comment>
<evidence type="ECO:0000313" key="5">
    <source>
        <dbReference type="Proteomes" id="UP000283786"/>
    </source>
</evidence>
<dbReference type="Gene3D" id="3.20.20.140">
    <property type="entry name" value="Metal-dependent hydrolases"/>
    <property type="match status" value="1"/>
</dbReference>
<dbReference type="InterPro" id="IPR032466">
    <property type="entry name" value="Metal_Hydrolase"/>
</dbReference>
<dbReference type="CDD" id="cd01298">
    <property type="entry name" value="ATZ_TRZ_like"/>
    <property type="match status" value="1"/>
</dbReference>
<dbReference type="Pfam" id="PF01979">
    <property type="entry name" value="Amidohydro_1"/>
    <property type="match status" value="1"/>
</dbReference>
<evidence type="ECO:0000256" key="2">
    <source>
        <dbReference type="ARBA" id="ARBA00022801"/>
    </source>
</evidence>
<evidence type="ECO:0000313" key="4">
    <source>
        <dbReference type="EMBL" id="QPM89758.1"/>
    </source>
</evidence>
<dbReference type="EC" id="3.5.4.28" evidence="4"/>
<feature type="domain" description="Amidohydrolase-related" evidence="3">
    <location>
        <begin position="63"/>
        <end position="409"/>
    </location>
</feature>
<dbReference type="Proteomes" id="UP000283786">
    <property type="component" value="Chromosome"/>
</dbReference>
<keyword evidence="2 4" id="KW-0378">Hydrolase</keyword>
<evidence type="ECO:0000256" key="1">
    <source>
        <dbReference type="ARBA" id="ARBA00006745"/>
    </source>
</evidence>
<proteinExistence type="inferred from homology"/>
<dbReference type="KEGG" id="palw:PSAL_009840"/>
<dbReference type="EMBL" id="CP060436">
    <property type="protein sequence ID" value="QPM89758.1"/>
    <property type="molecule type" value="Genomic_DNA"/>
</dbReference>
<keyword evidence="5" id="KW-1185">Reference proteome</keyword>
<dbReference type="AlphaFoldDB" id="A0A418SEL3"/>